<dbReference type="PANTHER" id="PTHR30589">
    <property type="entry name" value="PROLIPOPROTEIN DIACYLGLYCERYL TRANSFERASE"/>
    <property type="match status" value="1"/>
</dbReference>
<evidence type="ECO:0000256" key="2">
    <source>
        <dbReference type="ARBA" id="ARBA00022475"/>
    </source>
</evidence>
<feature type="transmembrane region" description="Helical" evidence="7">
    <location>
        <begin position="23"/>
        <end position="42"/>
    </location>
</feature>
<evidence type="ECO:0000256" key="3">
    <source>
        <dbReference type="ARBA" id="ARBA00022679"/>
    </source>
</evidence>
<keyword evidence="4 7" id="KW-0812">Transmembrane</keyword>
<dbReference type="GO" id="GO:0008961">
    <property type="term" value="F:phosphatidylglycerol-prolipoprotein diacylglyceryl transferase activity"/>
    <property type="evidence" value="ECO:0007669"/>
    <property type="project" value="InterPro"/>
</dbReference>
<organism evidence="8 9">
    <name type="scientific">candidate division WOR-1 bacterium RIFCSPHIGHO2_01_FULL_53_15</name>
    <dbReference type="NCBI Taxonomy" id="1802564"/>
    <lineage>
        <taxon>Bacteria</taxon>
        <taxon>Bacillati</taxon>
        <taxon>Saganbacteria</taxon>
    </lineage>
</organism>
<dbReference type="InterPro" id="IPR001640">
    <property type="entry name" value="Lgt"/>
</dbReference>
<evidence type="ECO:0000256" key="7">
    <source>
        <dbReference type="SAM" id="Phobius"/>
    </source>
</evidence>
<dbReference type="Pfam" id="PF01790">
    <property type="entry name" value="LGT"/>
    <property type="match status" value="1"/>
</dbReference>
<feature type="transmembrane region" description="Helical" evidence="7">
    <location>
        <begin position="49"/>
        <end position="69"/>
    </location>
</feature>
<evidence type="ECO:0000256" key="6">
    <source>
        <dbReference type="ARBA" id="ARBA00023136"/>
    </source>
</evidence>
<dbReference type="EMBL" id="METM01000022">
    <property type="protein sequence ID" value="OGB89580.1"/>
    <property type="molecule type" value="Genomic_DNA"/>
</dbReference>
<proteinExistence type="inferred from homology"/>
<keyword evidence="5 7" id="KW-1133">Transmembrane helix</keyword>
<protein>
    <recommendedName>
        <fullName evidence="10">Prolipoprotein diacylglyceryl transferase</fullName>
    </recommendedName>
</protein>
<reference evidence="8 9" key="1">
    <citation type="journal article" date="2016" name="Nat. Commun.">
        <title>Thousands of microbial genomes shed light on interconnected biogeochemical processes in an aquifer system.</title>
        <authorList>
            <person name="Anantharaman K."/>
            <person name="Brown C.T."/>
            <person name="Hug L.A."/>
            <person name="Sharon I."/>
            <person name="Castelle C.J."/>
            <person name="Probst A.J."/>
            <person name="Thomas B.C."/>
            <person name="Singh A."/>
            <person name="Wilkins M.J."/>
            <person name="Karaoz U."/>
            <person name="Brodie E.L."/>
            <person name="Williams K.H."/>
            <person name="Hubbard S.S."/>
            <person name="Banfield J.F."/>
        </authorList>
    </citation>
    <scope>NUCLEOTIDE SEQUENCE [LARGE SCALE GENOMIC DNA]</scope>
</reference>
<evidence type="ECO:0008006" key="10">
    <source>
        <dbReference type="Google" id="ProtNLM"/>
    </source>
</evidence>
<dbReference type="GO" id="GO:0042158">
    <property type="term" value="P:lipoprotein biosynthetic process"/>
    <property type="evidence" value="ECO:0007669"/>
    <property type="project" value="InterPro"/>
</dbReference>
<accession>A0A1F4Q135</accession>
<dbReference type="AlphaFoldDB" id="A0A1F4Q135"/>
<dbReference type="GO" id="GO:0005886">
    <property type="term" value="C:plasma membrane"/>
    <property type="evidence" value="ECO:0007669"/>
    <property type="project" value="InterPro"/>
</dbReference>
<keyword evidence="2" id="KW-1003">Cell membrane</keyword>
<dbReference type="PANTHER" id="PTHR30589:SF0">
    <property type="entry name" value="PHOSPHATIDYLGLYCEROL--PROLIPOPROTEIN DIACYLGLYCERYL TRANSFERASE"/>
    <property type="match status" value="1"/>
</dbReference>
<keyword evidence="6 7" id="KW-0472">Membrane</keyword>
<keyword evidence="3" id="KW-0808">Transferase</keyword>
<evidence type="ECO:0000256" key="1">
    <source>
        <dbReference type="ARBA" id="ARBA00007150"/>
    </source>
</evidence>
<evidence type="ECO:0000313" key="8">
    <source>
        <dbReference type="EMBL" id="OGB89580.1"/>
    </source>
</evidence>
<evidence type="ECO:0000256" key="4">
    <source>
        <dbReference type="ARBA" id="ARBA00022692"/>
    </source>
</evidence>
<name>A0A1F4Q135_UNCSA</name>
<evidence type="ECO:0000256" key="5">
    <source>
        <dbReference type="ARBA" id="ARBA00022989"/>
    </source>
</evidence>
<sequence>MIFPSGSLAGAYFPGQALHPTQLYSMTLMFLAFLALVFLYRAKKFDGQIFFWWLILYSAYRFLIEFLRFSPIHWLGLTPSQWLVILTFALGLWGLTFYKKRPGA</sequence>
<gene>
    <name evidence="8" type="ORF">A2625_00070</name>
</gene>
<dbReference type="Proteomes" id="UP000178724">
    <property type="component" value="Unassembled WGS sequence"/>
</dbReference>
<comment type="similarity">
    <text evidence="1">Belongs to the Lgt family.</text>
</comment>
<comment type="caution">
    <text evidence="8">The sequence shown here is derived from an EMBL/GenBank/DDBJ whole genome shotgun (WGS) entry which is preliminary data.</text>
</comment>
<feature type="transmembrane region" description="Helical" evidence="7">
    <location>
        <begin position="81"/>
        <end position="98"/>
    </location>
</feature>
<evidence type="ECO:0000313" key="9">
    <source>
        <dbReference type="Proteomes" id="UP000178724"/>
    </source>
</evidence>